<comment type="subcellular location">
    <subcellularLocation>
        <location evidence="1 7">Cell membrane</location>
        <topology evidence="1 7">Multi-pass membrane protein</topology>
    </subcellularLocation>
</comment>
<evidence type="ECO:0000256" key="3">
    <source>
        <dbReference type="ARBA" id="ARBA00022475"/>
    </source>
</evidence>
<keyword evidence="6 7" id="KW-0472">Membrane</keyword>
<evidence type="ECO:0000256" key="2">
    <source>
        <dbReference type="ARBA" id="ARBA00022448"/>
    </source>
</evidence>
<evidence type="ECO:0000313" key="9">
    <source>
        <dbReference type="EMBL" id="BAR62257.1"/>
    </source>
</evidence>
<reference evidence="9 10" key="1">
    <citation type="submission" date="2014-11" db="EMBL/GenBank/DDBJ databases">
        <title>Symbiosis island explosion on the genome of extra-slow-growing strains of soybean bradyrhizobia with massive insertion sequences.</title>
        <authorList>
            <person name="Iida T."/>
            <person name="Minamisawa K."/>
        </authorList>
    </citation>
    <scope>NUCLEOTIDE SEQUENCE [LARGE SCALE GENOMIC DNA]</scope>
    <source>
        <strain evidence="9 10">NK6</strain>
    </source>
</reference>
<comment type="similarity">
    <text evidence="7">Belongs to the binding-protein-dependent transport system permease family.</text>
</comment>
<dbReference type="GO" id="GO:0055085">
    <property type="term" value="P:transmembrane transport"/>
    <property type="evidence" value="ECO:0007669"/>
    <property type="project" value="InterPro"/>
</dbReference>
<evidence type="ECO:0000256" key="5">
    <source>
        <dbReference type="ARBA" id="ARBA00022989"/>
    </source>
</evidence>
<accession>A0A0E4BX87</accession>
<organism evidence="9 10">
    <name type="scientific">Bradyrhizobium diazoefficiens</name>
    <dbReference type="NCBI Taxonomy" id="1355477"/>
    <lineage>
        <taxon>Bacteria</taxon>
        <taxon>Pseudomonadati</taxon>
        <taxon>Pseudomonadota</taxon>
        <taxon>Alphaproteobacteria</taxon>
        <taxon>Hyphomicrobiales</taxon>
        <taxon>Nitrobacteraceae</taxon>
        <taxon>Bradyrhizobium</taxon>
    </lineage>
</organism>
<dbReference type="SUPFAM" id="SSF161098">
    <property type="entry name" value="MetI-like"/>
    <property type="match status" value="1"/>
</dbReference>
<dbReference type="Proteomes" id="UP000063308">
    <property type="component" value="Chromosome"/>
</dbReference>
<dbReference type="PANTHER" id="PTHR43386:SF25">
    <property type="entry name" value="PEPTIDE ABC TRANSPORTER PERMEASE PROTEIN"/>
    <property type="match status" value="1"/>
</dbReference>
<evidence type="ECO:0000256" key="6">
    <source>
        <dbReference type="ARBA" id="ARBA00023136"/>
    </source>
</evidence>
<dbReference type="InterPro" id="IPR000515">
    <property type="entry name" value="MetI-like"/>
</dbReference>
<dbReference type="InterPro" id="IPR050366">
    <property type="entry name" value="BP-dependent_transpt_permease"/>
</dbReference>
<keyword evidence="3" id="KW-1003">Cell membrane</keyword>
<dbReference type="Pfam" id="PF00528">
    <property type="entry name" value="BPD_transp_1"/>
    <property type="match status" value="1"/>
</dbReference>
<feature type="transmembrane region" description="Helical" evidence="7">
    <location>
        <begin position="288"/>
        <end position="311"/>
    </location>
</feature>
<name>A0A0E4BX87_9BRAD</name>
<keyword evidence="4 7" id="KW-0812">Transmembrane</keyword>
<dbReference type="PANTHER" id="PTHR43386">
    <property type="entry name" value="OLIGOPEPTIDE TRANSPORT SYSTEM PERMEASE PROTEIN APPC"/>
    <property type="match status" value="1"/>
</dbReference>
<dbReference type="GO" id="GO:0005886">
    <property type="term" value="C:plasma membrane"/>
    <property type="evidence" value="ECO:0007669"/>
    <property type="project" value="UniProtKB-SubCell"/>
</dbReference>
<evidence type="ECO:0000256" key="4">
    <source>
        <dbReference type="ARBA" id="ARBA00022692"/>
    </source>
</evidence>
<dbReference type="EMBL" id="AP014685">
    <property type="protein sequence ID" value="BAR62257.1"/>
    <property type="molecule type" value="Genomic_DNA"/>
</dbReference>
<dbReference type="Gene3D" id="1.10.3720.10">
    <property type="entry name" value="MetI-like"/>
    <property type="match status" value="1"/>
</dbReference>
<feature type="transmembrane region" description="Helical" evidence="7">
    <location>
        <begin position="53"/>
        <end position="75"/>
    </location>
</feature>
<feature type="region of interest" description="Disordered" evidence="8">
    <location>
        <begin position="1"/>
        <end position="25"/>
    </location>
</feature>
<proteinExistence type="inferred from homology"/>
<evidence type="ECO:0000256" key="8">
    <source>
        <dbReference type="SAM" id="MobiDB-lite"/>
    </source>
</evidence>
<feature type="compositionally biased region" description="Basic and acidic residues" evidence="8">
    <location>
        <begin position="1"/>
        <end position="10"/>
    </location>
</feature>
<dbReference type="GeneID" id="46491553"/>
<gene>
    <name evidence="9" type="ORF">NK6_9114</name>
</gene>
<evidence type="ECO:0000313" key="10">
    <source>
        <dbReference type="Proteomes" id="UP000063308"/>
    </source>
</evidence>
<feature type="transmembrane region" description="Helical" evidence="7">
    <location>
        <begin position="232"/>
        <end position="253"/>
    </location>
</feature>
<evidence type="ECO:0000256" key="7">
    <source>
        <dbReference type="RuleBase" id="RU363032"/>
    </source>
</evidence>
<feature type="transmembrane region" description="Helical" evidence="7">
    <location>
        <begin position="167"/>
        <end position="192"/>
    </location>
</feature>
<feature type="transmembrane region" description="Helical" evidence="7">
    <location>
        <begin position="123"/>
        <end position="147"/>
    </location>
</feature>
<dbReference type="OMA" id="GNMVGYG"/>
<evidence type="ECO:0000256" key="1">
    <source>
        <dbReference type="ARBA" id="ARBA00004651"/>
    </source>
</evidence>
<dbReference type="RefSeq" id="WP_011087311.1">
    <property type="nucleotide sequence ID" value="NZ_AJQI01000372.1"/>
</dbReference>
<sequence length="320" mass="34649">MTDATLKDTEAFSSEVDTGSRRENASKLESRAPFRFHRNGKGSSVRRRISLPAIPVSVALAVTWIVAMLVIAAFAEKIAPYGYTQLDLRNRLASPGNVAHWLGTDELGRDVLSRLLVSIRISLLIAFGATAISAIVGTTLGFFAAHFRGTVEQLVLMLTDFQASMPFLIMALAVLAFFGNSLPLLIGLMGLFGWERYARIARGLAISANAQGYAAAVRQLGATPSRIYLRHILPNIASTLIVSTTLVFPEVILMESGLSFLGLGVQPPMTSLGNMVGYGREYLTRAPWIMLAPATTIVVTTLAVSVIGDWLRDRLDPTLQ</sequence>
<dbReference type="CDD" id="cd06261">
    <property type="entry name" value="TM_PBP2"/>
    <property type="match status" value="1"/>
</dbReference>
<protein>
    <submittedName>
        <fullName evidence="9">ABC transporter permease protein</fullName>
    </submittedName>
</protein>
<dbReference type="PROSITE" id="PS50928">
    <property type="entry name" value="ABC_TM1"/>
    <property type="match status" value="1"/>
</dbReference>
<keyword evidence="5 7" id="KW-1133">Transmembrane helix</keyword>
<keyword evidence="2 7" id="KW-0813">Transport</keyword>
<dbReference type="InterPro" id="IPR035906">
    <property type="entry name" value="MetI-like_sf"/>
</dbReference>
<dbReference type="AlphaFoldDB" id="A0A0E4BX87"/>